<dbReference type="OrthoDB" id="71265at2759"/>
<dbReference type="InterPro" id="IPR036770">
    <property type="entry name" value="Ankyrin_rpt-contain_sf"/>
</dbReference>
<dbReference type="EMBL" id="JNBS01000703">
    <property type="protein sequence ID" value="OQS03988.1"/>
    <property type="molecule type" value="Genomic_DNA"/>
</dbReference>
<evidence type="ECO:0000313" key="1">
    <source>
        <dbReference type="EMBL" id="OQS03988.1"/>
    </source>
</evidence>
<dbReference type="PANTHER" id="PTHR46586">
    <property type="entry name" value="ANKYRIN REPEAT-CONTAINING PROTEIN"/>
    <property type="match status" value="1"/>
</dbReference>
<name>A0A1W0A150_9STRA</name>
<keyword evidence="2" id="KW-1185">Reference proteome</keyword>
<accession>A0A1W0A150</accession>
<organism evidence="1 2">
    <name type="scientific">Thraustotheca clavata</name>
    <dbReference type="NCBI Taxonomy" id="74557"/>
    <lineage>
        <taxon>Eukaryota</taxon>
        <taxon>Sar</taxon>
        <taxon>Stramenopiles</taxon>
        <taxon>Oomycota</taxon>
        <taxon>Saprolegniomycetes</taxon>
        <taxon>Saprolegniales</taxon>
        <taxon>Achlyaceae</taxon>
        <taxon>Thraustotheca</taxon>
    </lineage>
</organism>
<evidence type="ECO:0000313" key="2">
    <source>
        <dbReference type="Proteomes" id="UP000243217"/>
    </source>
</evidence>
<dbReference type="Pfam" id="PF12796">
    <property type="entry name" value="Ank_2"/>
    <property type="match status" value="2"/>
</dbReference>
<dbReference type="SUPFAM" id="SSF48403">
    <property type="entry name" value="Ankyrin repeat"/>
    <property type="match status" value="2"/>
</dbReference>
<dbReference type="SMART" id="SM00248">
    <property type="entry name" value="ANK"/>
    <property type="match status" value="4"/>
</dbReference>
<dbReference type="STRING" id="74557.A0A1W0A150"/>
<dbReference type="Gene3D" id="1.25.40.20">
    <property type="entry name" value="Ankyrin repeat-containing domain"/>
    <property type="match status" value="2"/>
</dbReference>
<dbReference type="AlphaFoldDB" id="A0A1W0A150"/>
<comment type="caution">
    <text evidence="1">The sequence shown here is derived from an EMBL/GenBank/DDBJ whole genome shotgun (WGS) entry which is preliminary data.</text>
</comment>
<dbReference type="Proteomes" id="UP000243217">
    <property type="component" value="Unassembled WGS sequence"/>
</dbReference>
<protein>
    <submittedName>
        <fullName evidence="1">Uncharacterized protein</fullName>
    </submittedName>
</protein>
<sequence>MELVEMTRLAKSIVIQRSYNRSPTAYLSNIPSRFYNAPYLQSFKNPNRIPNHAIFLYEPVIEPSLPLHLSILENNIHHVQMWIKHKPQWLTPAPFKLAAISGHLEIVKLLVHASKNVWTPEAMDLAAMNGYLEVVKWLHELEDGRGCSTMAKDSAATYGHLEVVKFLNEYRSEGCTPNALSGAVWNGYSKVTDYLLNNNKDQCSTMISRQHRIMACQVTGMHLLNISEELIITAIKANPLPVLQLVQQENIYAITKTAFDQLIATGDMLAIRYALETILTENNKPISILDSHNPIQLWTPLDNDLIDSYYVNRQSWKNSTAMDIAAGHGDLDTVILLHRSGIDCCTIKAMDYGWASAIGRLDILQWLHGHRTEGCSDDAMTFAAARGYLDVVKWLHELREMKCTKDVLSTAAYNGYIDVVSYLISIPMASEVEEHDGFFRGGRKHVYTSAGTPGIDLFCGNAVDEAAANGHISIVEVLSTQSRLQQWIKHQAMDISRW</sequence>
<reference evidence="1 2" key="1">
    <citation type="journal article" date="2014" name="Genome Biol. Evol.">
        <title>The secreted proteins of Achlya hypogyna and Thraustotheca clavata identify the ancestral oomycete secretome and reveal gene acquisitions by horizontal gene transfer.</title>
        <authorList>
            <person name="Misner I."/>
            <person name="Blouin N."/>
            <person name="Leonard G."/>
            <person name="Richards T.A."/>
            <person name="Lane C.E."/>
        </authorList>
    </citation>
    <scope>NUCLEOTIDE SEQUENCE [LARGE SCALE GENOMIC DNA]</scope>
    <source>
        <strain evidence="1 2">ATCC 34112</strain>
    </source>
</reference>
<dbReference type="InterPro" id="IPR052050">
    <property type="entry name" value="SecEffector_AnkRepeat"/>
</dbReference>
<dbReference type="PANTHER" id="PTHR46586:SF3">
    <property type="entry name" value="ANKYRIN REPEAT-CONTAINING PROTEIN"/>
    <property type="match status" value="1"/>
</dbReference>
<dbReference type="InterPro" id="IPR002110">
    <property type="entry name" value="Ankyrin_rpt"/>
</dbReference>
<gene>
    <name evidence="1" type="ORF">THRCLA_03733</name>
</gene>
<proteinExistence type="predicted"/>